<dbReference type="AlphaFoldDB" id="A0A562JD13"/>
<dbReference type="Pfam" id="PF00583">
    <property type="entry name" value="Acetyltransf_1"/>
    <property type="match status" value="1"/>
</dbReference>
<reference evidence="2 3" key="1">
    <citation type="journal article" date="2015" name="Stand. Genomic Sci.">
        <title>Genomic Encyclopedia of Bacterial and Archaeal Type Strains, Phase III: the genomes of soil and plant-associated and newly described type strains.</title>
        <authorList>
            <person name="Whitman W.B."/>
            <person name="Woyke T."/>
            <person name="Klenk H.P."/>
            <person name="Zhou Y."/>
            <person name="Lilburn T.G."/>
            <person name="Beck B.J."/>
            <person name="De Vos P."/>
            <person name="Vandamme P."/>
            <person name="Eisen J.A."/>
            <person name="Garrity G."/>
            <person name="Hugenholtz P."/>
            <person name="Kyrpides N.C."/>
        </authorList>
    </citation>
    <scope>NUCLEOTIDE SEQUENCE [LARGE SCALE GENOMIC DNA]</scope>
    <source>
        <strain evidence="2 3">CGMCC 1.10115</strain>
    </source>
</reference>
<dbReference type="SUPFAM" id="SSF55729">
    <property type="entry name" value="Acyl-CoA N-acyltransferases (Nat)"/>
    <property type="match status" value="1"/>
</dbReference>
<sequence length="162" mass="18869">MKSEAEKLILIKFGIPKIVGMNEKDLILETNAKKIAGTSEEDYFCIDNSYKFCLLNKGEPIFSMDFFKPNQRLQGLRNDGQYIKLELLYVHKNSLRKKGIATYYMNRLVQYAKEEGVTHIKVDANPTADNFTKDKKDNALNKEQLISFYKKFEDKEIKIEIL</sequence>
<evidence type="ECO:0000313" key="3">
    <source>
        <dbReference type="Proteomes" id="UP000318667"/>
    </source>
</evidence>
<dbReference type="GO" id="GO:0016747">
    <property type="term" value="F:acyltransferase activity, transferring groups other than amino-acyl groups"/>
    <property type="evidence" value="ECO:0007669"/>
    <property type="project" value="InterPro"/>
</dbReference>
<proteinExistence type="predicted"/>
<dbReference type="EMBL" id="VLKI01000018">
    <property type="protein sequence ID" value="TWH80983.1"/>
    <property type="molecule type" value="Genomic_DNA"/>
</dbReference>
<dbReference type="Proteomes" id="UP000318667">
    <property type="component" value="Unassembled WGS sequence"/>
</dbReference>
<dbReference type="OrthoDB" id="2989503at2"/>
<dbReference type="RefSeq" id="WP_144544887.1">
    <property type="nucleotide sequence ID" value="NZ_CBCSDC010000020.1"/>
</dbReference>
<accession>A0A562JD13</accession>
<feature type="domain" description="N-acetyltransferase" evidence="1">
    <location>
        <begin position="47"/>
        <end position="131"/>
    </location>
</feature>
<organism evidence="2 3">
    <name type="scientific">Cytobacillus oceanisediminis</name>
    <dbReference type="NCBI Taxonomy" id="665099"/>
    <lineage>
        <taxon>Bacteria</taxon>
        <taxon>Bacillati</taxon>
        <taxon>Bacillota</taxon>
        <taxon>Bacilli</taxon>
        <taxon>Bacillales</taxon>
        <taxon>Bacillaceae</taxon>
        <taxon>Cytobacillus</taxon>
    </lineage>
</organism>
<name>A0A562JD13_9BACI</name>
<dbReference type="InterPro" id="IPR000182">
    <property type="entry name" value="GNAT_dom"/>
</dbReference>
<keyword evidence="3" id="KW-1185">Reference proteome</keyword>
<dbReference type="Gene3D" id="3.40.630.30">
    <property type="match status" value="1"/>
</dbReference>
<dbReference type="InterPro" id="IPR016181">
    <property type="entry name" value="Acyl_CoA_acyltransferase"/>
</dbReference>
<keyword evidence="2" id="KW-0808">Transferase</keyword>
<evidence type="ECO:0000259" key="1">
    <source>
        <dbReference type="Pfam" id="PF00583"/>
    </source>
</evidence>
<protein>
    <submittedName>
        <fullName evidence="2">Acetyltransferase (GNAT) family protein</fullName>
    </submittedName>
</protein>
<comment type="caution">
    <text evidence="2">The sequence shown here is derived from an EMBL/GenBank/DDBJ whole genome shotgun (WGS) entry which is preliminary data.</text>
</comment>
<evidence type="ECO:0000313" key="2">
    <source>
        <dbReference type="EMBL" id="TWH80983.1"/>
    </source>
</evidence>
<dbReference type="GeneID" id="65405494"/>
<gene>
    <name evidence="2" type="ORF">IQ19_04400</name>
</gene>